<evidence type="ECO:0000313" key="2">
    <source>
        <dbReference type="Proteomes" id="UP000789396"/>
    </source>
</evidence>
<sequence>MQEYGKRGGCKHMTVCIIELLKSFFHAGDIDKTERYTAKNMLDALEKKAEVGELET</sequence>
<dbReference type="Proteomes" id="UP000789396">
    <property type="component" value="Unassembled WGS sequence"/>
</dbReference>
<accession>A0A9N9IFQ8</accession>
<comment type="caution">
    <text evidence="1">The sequence shown here is derived from an EMBL/GenBank/DDBJ whole genome shotgun (WGS) entry which is preliminary data.</text>
</comment>
<feature type="non-terminal residue" evidence="1">
    <location>
        <position position="56"/>
    </location>
</feature>
<dbReference type="OrthoDB" id="2406389at2759"/>
<gene>
    <name evidence="1" type="ORF">RFULGI_LOCUS12193</name>
</gene>
<dbReference type="EMBL" id="CAJVPZ010028577">
    <property type="protein sequence ID" value="CAG8731779.1"/>
    <property type="molecule type" value="Genomic_DNA"/>
</dbReference>
<reference evidence="1" key="1">
    <citation type="submission" date="2021-06" db="EMBL/GenBank/DDBJ databases">
        <authorList>
            <person name="Kallberg Y."/>
            <person name="Tangrot J."/>
            <person name="Rosling A."/>
        </authorList>
    </citation>
    <scope>NUCLEOTIDE SEQUENCE</scope>
    <source>
        <strain evidence="1">IN212</strain>
    </source>
</reference>
<keyword evidence="2" id="KW-1185">Reference proteome</keyword>
<name>A0A9N9IFQ8_9GLOM</name>
<organism evidence="1 2">
    <name type="scientific">Racocetra fulgida</name>
    <dbReference type="NCBI Taxonomy" id="60492"/>
    <lineage>
        <taxon>Eukaryota</taxon>
        <taxon>Fungi</taxon>
        <taxon>Fungi incertae sedis</taxon>
        <taxon>Mucoromycota</taxon>
        <taxon>Glomeromycotina</taxon>
        <taxon>Glomeromycetes</taxon>
        <taxon>Diversisporales</taxon>
        <taxon>Gigasporaceae</taxon>
        <taxon>Racocetra</taxon>
    </lineage>
</organism>
<evidence type="ECO:0000313" key="1">
    <source>
        <dbReference type="EMBL" id="CAG8731779.1"/>
    </source>
</evidence>
<proteinExistence type="predicted"/>
<dbReference type="AlphaFoldDB" id="A0A9N9IFQ8"/>
<protein>
    <submittedName>
        <fullName evidence="1">6133_t:CDS:1</fullName>
    </submittedName>
</protein>